<evidence type="ECO:0000313" key="3">
    <source>
        <dbReference type="Proteomes" id="UP001432027"/>
    </source>
</evidence>
<feature type="region of interest" description="Disordered" evidence="1">
    <location>
        <begin position="1"/>
        <end position="54"/>
    </location>
</feature>
<sequence length="210" mass="24028">MNLLESPKNETGESRVTKESQKNGEEEEMEDQEERKKKTSSYEGHNQSKAIRKRPLVRMNNTELGCPECVYVSLSCHAWMDHLRHIHSTTPRLAGLALLCKCGDESITSAHSEVCSISEITVIKKRDGPIRRFYDKKTTPQCVLCEMYPSCHSGYAQHLRKHHKSNLHDSGIYLICSCGFEVRNEPSAVAHLKKEKCDVRDFTLHKLDEK</sequence>
<proteinExistence type="predicted"/>
<accession>A0AAV5TUD8</accession>
<dbReference type="AlphaFoldDB" id="A0AAV5TUD8"/>
<evidence type="ECO:0000256" key="1">
    <source>
        <dbReference type="SAM" id="MobiDB-lite"/>
    </source>
</evidence>
<name>A0AAV5TUD8_9BILA</name>
<evidence type="ECO:0000313" key="2">
    <source>
        <dbReference type="EMBL" id="GMS97881.1"/>
    </source>
</evidence>
<feature type="compositionally biased region" description="Basic and acidic residues" evidence="1">
    <location>
        <begin position="7"/>
        <end position="24"/>
    </location>
</feature>
<keyword evidence="3" id="KW-1185">Reference proteome</keyword>
<comment type="caution">
    <text evidence="2">The sequence shown here is derived from an EMBL/GenBank/DDBJ whole genome shotgun (WGS) entry which is preliminary data.</text>
</comment>
<gene>
    <name evidence="2" type="ORF">PENTCL1PPCAC_20056</name>
</gene>
<reference evidence="2" key="1">
    <citation type="submission" date="2023-10" db="EMBL/GenBank/DDBJ databases">
        <title>Genome assembly of Pristionchus species.</title>
        <authorList>
            <person name="Yoshida K."/>
            <person name="Sommer R.J."/>
        </authorList>
    </citation>
    <scope>NUCLEOTIDE SEQUENCE</scope>
    <source>
        <strain evidence="2">RS0144</strain>
    </source>
</reference>
<organism evidence="2 3">
    <name type="scientific">Pristionchus entomophagus</name>
    <dbReference type="NCBI Taxonomy" id="358040"/>
    <lineage>
        <taxon>Eukaryota</taxon>
        <taxon>Metazoa</taxon>
        <taxon>Ecdysozoa</taxon>
        <taxon>Nematoda</taxon>
        <taxon>Chromadorea</taxon>
        <taxon>Rhabditida</taxon>
        <taxon>Rhabditina</taxon>
        <taxon>Diplogasteromorpha</taxon>
        <taxon>Diplogasteroidea</taxon>
        <taxon>Neodiplogasteridae</taxon>
        <taxon>Pristionchus</taxon>
    </lineage>
</organism>
<protein>
    <recommendedName>
        <fullName evidence="4">C2H2-type domain-containing protein</fullName>
    </recommendedName>
</protein>
<dbReference type="EMBL" id="BTSX01000004">
    <property type="protein sequence ID" value="GMS97881.1"/>
    <property type="molecule type" value="Genomic_DNA"/>
</dbReference>
<evidence type="ECO:0008006" key="4">
    <source>
        <dbReference type="Google" id="ProtNLM"/>
    </source>
</evidence>
<dbReference type="Proteomes" id="UP001432027">
    <property type="component" value="Unassembled WGS sequence"/>
</dbReference>